<gene>
    <name evidence="8" type="ORF">AS359_06505</name>
    <name evidence="7" type="ORF">B5M06_16125</name>
</gene>
<dbReference type="CDD" id="cd16914">
    <property type="entry name" value="EcfT"/>
    <property type="match status" value="1"/>
</dbReference>
<feature type="transmembrane region" description="Helical" evidence="6">
    <location>
        <begin position="21"/>
        <end position="52"/>
    </location>
</feature>
<dbReference type="Proteomes" id="UP000242792">
    <property type="component" value="Chromosome"/>
</dbReference>
<accession>A0A1V0BHY5</accession>
<dbReference type="KEGG" id="cke:B5M06_16125"/>
<keyword evidence="3 6" id="KW-0812">Transmembrane</keyword>
<accession>A0A0W7YXM2</accession>
<sequence length="197" mass="21526">MGSLYSEHLTWLHRVSPALKLVLMAVLSTALFMLQSPAIMVGCAVACGLLWLSLGKATRIARRLIISVLIAALLIAGFHAFMGNYALATTSALRLACASTLGVALTVTTHPSRILELLEALLAPLARLGFPSQRFALQLALMIRFIEHFFVQWKRLDDAYRLRTGKPGGFRLLAPLSIQMLQTAKRVGDALFARLGQ</sequence>
<dbReference type="Proteomes" id="UP000053300">
    <property type="component" value="Unassembled WGS sequence"/>
</dbReference>
<dbReference type="EMBL" id="LPXH01000035">
    <property type="protein sequence ID" value="KUF39691.1"/>
    <property type="molecule type" value="Genomic_DNA"/>
</dbReference>
<reference evidence="7 10" key="2">
    <citation type="submission" date="2017-03" db="EMBL/GenBank/DDBJ databases">
        <title>Rapid Whole Genome Sequencing of Comamonas kerstersii Causing Continuous ambulatory Peritoneal Dialysis-Associated Peritonitis.</title>
        <authorList>
            <person name="Zheng B."/>
        </authorList>
    </citation>
    <scope>NUCLEOTIDE SEQUENCE [LARGE SCALE GENOMIC DNA]</scope>
    <source>
        <strain evidence="7 10">8943</strain>
    </source>
</reference>
<keyword evidence="5 6" id="KW-0472">Membrane</keyword>
<dbReference type="STRING" id="225992.B5M06_16125"/>
<evidence type="ECO:0000256" key="6">
    <source>
        <dbReference type="SAM" id="Phobius"/>
    </source>
</evidence>
<evidence type="ECO:0000313" key="8">
    <source>
        <dbReference type="EMBL" id="KUF39691.1"/>
    </source>
</evidence>
<comment type="subcellular location">
    <subcellularLocation>
        <location evidence="1">Membrane</location>
        <topology evidence="1">Multi-pass membrane protein</topology>
    </subcellularLocation>
</comment>
<evidence type="ECO:0000256" key="1">
    <source>
        <dbReference type="ARBA" id="ARBA00004141"/>
    </source>
</evidence>
<dbReference type="EMBL" id="CP020121">
    <property type="protein sequence ID" value="AQZ99549.1"/>
    <property type="molecule type" value="Genomic_DNA"/>
</dbReference>
<evidence type="ECO:0000256" key="4">
    <source>
        <dbReference type="ARBA" id="ARBA00022989"/>
    </source>
</evidence>
<evidence type="ECO:0000313" key="9">
    <source>
        <dbReference type="Proteomes" id="UP000053300"/>
    </source>
</evidence>
<protein>
    <submittedName>
        <fullName evidence="8">ABC transporter permease</fullName>
    </submittedName>
</protein>
<keyword evidence="9" id="KW-1185">Reference proteome</keyword>
<dbReference type="AlphaFoldDB" id="A0A0W7YXM2"/>
<dbReference type="InterPro" id="IPR003339">
    <property type="entry name" value="ABC/ECF_trnsptr_transmembrane"/>
</dbReference>
<reference evidence="8 9" key="1">
    <citation type="submission" date="2015-12" db="EMBL/GenBank/DDBJ databases">
        <title>Complete genome sequence of a multi-drug resistant strain Acidovorax sp. 12322-1.</title>
        <authorList>
            <person name="Ming D."/>
            <person name="Wang M."/>
            <person name="Hu S."/>
            <person name="Zhou Y."/>
            <person name="Jiang T."/>
        </authorList>
    </citation>
    <scope>NUCLEOTIDE SEQUENCE [LARGE SCALE GENOMIC DNA]</scope>
    <source>
        <strain evidence="8 9">12322-1</strain>
    </source>
</reference>
<evidence type="ECO:0000313" key="7">
    <source>
        <dbReference type="EMBL" id="AQZ99549.1"/>
    </source>
</evidence>
<feature type="transmembrane region" description="Helical" evidence="6">
    <location>
        <begin position="64"/>
        <end position="82"/>
    </location>
</feature>
<dbReference type="OrthoDB" id="509049at2"/>
<keyword evidence="4 6" id="KW-1133">Transmembrane helix</keyword>
<comment type="similarity">
    <text evidence="2">Belongs to the CbiQ family.</text>
</comment>
<name>A0A0W7YXM2_9BURK</name>
<evidence type="ECO:0000313" key="10">
    <source>
        <dbReference type="Proteomes" id="UP000242792"/>
    </source>
</evidence>
<dbReference type="Pfam" id="PF02361">
    <property type="entry name" value="CbiQ"/>
    <property type="match status" value="1"/>
</dbReference>
<evidence type="ECO:0000256" key="5">
    <source>
        <dbReference type="ARBA" id="ARBA00023136"/>
    </source>
</evidence>
<dbReference type="RefSeq" id="WP_054067202.1">
    <property type="nucleotide sequence ID" value="NZ_CATYED010000013.1"/>
</dbReference>
<accession>A0A1V3TNJ7</accession>
<organism evidence="8 9">
    <name type="scientific">Comamonas kerstersii</name>
    <dbReference type="NCBI Taxonomy" id="225992"/>
    <lineage>
        <taxon>Bacteria</taxon>
        <taxon>Pseudomonadati</taxon>
        <taxon>Pseudomonadota</taxon>
        <taxon>Betaproteobacteria</taxon>
        <taxon>Burkholderiales</taxon>
        <taxon>Comamonadaceae</taxon>
        <taxon>Comamonas</taxon>
    </lineage>
</organism>
<evidence type="ECO:0000256" key="2">
    <source>
        <dbReference type="ARBA" id="ARBA00008564"/>
    </source>
</evidence>
<dbReference type="GO" id="GO:0005886">
    <property type="term" value="C:plasma membrane"/>
    <property type="evidence" value="ECO:0007669"/>
    <property type="project" value="UniProtKB-ARBA"/>
</dbReference>
<evidence type="ECO:0000256" key="3">
    <source>
        <dbReference type="ARBA" id="ARBA00022692"/>
    </source>
</evidence>
<proteinExistence type="inferred from homology"/>
<dbReference type="GeneID" id="83040832"/>